<dbReference type="EMBL" id="JAYMGO010000023">
    <property type="protein sequence ID" value="KAL1249379.1"/>
    <property type="molecule type" value="Genomic_DNA"/>
</dbReference>
<dbReference type="Pfam" id="PF14893">
    <property type="entry name" value="PNMA"/>
    <property type="match status" value="1"/>
</dbReference>
<dbReference type="InterPro" id="IPR026523">
    <property type="entry name" value="PNMA"/>
</dbReference>
<dbReference type="Pfam" id="PF20846">
    <property type="entry name" value="PNMA_N"/>
    <property type="match status" value="1"/>
</dbReference>
<dbReference type="PANTHER" id="PTHR23095:SF51">
    <property type="entry name" value="PARANEOPLASTIC ANTIGEN MA1 HOMOLOG-RELATED"/>
    <property type="match status" value="1"/>
</dbReference>
<evidence type="ECO:0000259" key="2">
    <source>
        <dbReference type="Pfam" id="PF20846"/>
    </source>
</evidence>
<dbReference type="Proteomes" id="UP001558613">
    <property type="component" value="Unassembled WGS sequence"/>
</dbReference>
<feature type="domain" description="Paraneoplastic antigen Ma-like N-terminal" evidence="2">
    <location>
        <begin position="12"/>
        <end position="85"/>
    </location>
</feature>
<accession>A0ABR3L903</accession>
<dbReference type="InterPro" id="IPR048270">
    <property type="entry name" value="PNMA_C"/>
</dbReference>
<dbReference type="InterPro" id="IPR048271">
    <property type="entry name" value="PNMA_N"/>
</dbReference>
<dbReference type="PANTHER" id="PTHR23095">
    <property type="entry name" value="PARANEOPLASTIC ANTIGEN"/>
    <property type="match status" value="1"/>
</dbReference>
<organism evidence="3 4">
    <name type="scientific">Cirrhinus molitorella</name>
    <name type="common">mud carp</name>
    <dbReference type="NCBI Taxonomy" id="172907"/>
    <lineage>
        <taxon>Eukaryota</taxon>
        <taxon>Metazoa</taxon>
        <taxon>Chordata</taxon>
        <taxon>Craniata</taxon>
        <taxon>Vertebrata</taxon>
        <taxon>Euteleostomi</taxon>
        <taxon>Actinopterygii</taxon>
        <taxon>Neopterygii</taxon>
        <taxon>Teleostei</taxon>
        <taxon>Ostariophysi</taxon>
        <taxon>Cypriniformes</taxon>
        <taxon>Cyprinidae</taxon>
        <taxon>Labeoninae</taxon>
        <taxon>Labeonini</taxon>
        <taxon>Cirrhinus</taxon>
    </lineage>
</organism>
<comment type="caution">
    <text evidence="3">The sequence shown here is derived from an EMBL/GenBank/DDBJ whole genome shotgun (WGS) entry which is preliminary data.</text>
</comment>
<proteinExistence type="predicted"/>
<evidence type="ECO:0000259" key="1">
    <source>
        <dbReference type="Pfam" id="PF14893"/>
    </source>
</evidence>
<reference evidence="3 4" key="1">
    <citation type="submission" date="2023-09" db="EMBL/GenBank/DDBJ databases">
        <authorList>
            <person name="Wang M."/>
        </authorList>
    </citation>
    <scope>NUCLEOTIDE SEQUENCE [LARGE SCALE GENOMIC DNA]</scope>
    <source>
        <strain evidence="3">GT-2023</strain>
        <tissue evidence="3">Liver</tissue>
    </source>
</reference>
<evidence type="ECO:0000313" key="4">
    <source>
        <dbReference type="Proteomes" id="UP001558613"/>
    </source>
</evidence>
<sequence>MDKNDSFLQTELEEWCQKAVVDPKHAVLLLGVPAELGVAYIEETVQAVKALGRVGVRDYKEGPTPGFLLVLCECKEVVDNSRLPVEEGKSVSDLQAMFSSPSSNAGSPEAIIRAVGELLEKTSKPGSDGSAYRRLRIFSGTVPTPAGEEALETWMDQARMMVMECECSEKEKR</sequence>
<keyword evidence="4" id="KW-1185">Reference proteome</keyword>
<evidence type="ECO:0000313" key="3">
    <source>
        <dbReference type="EMBL" id="KAL1249379.1"/>
    </source>
</evidence>
<name>A0ABR3L903_9TELE</name>
<protein>
    <submittedName>
        <fullName evidence="3">Uncharacterized protein</fullName>
    </submittedName>
</protein>
<feature type="domain" description="Paraneoplastic antigen Ma-like C-terminal" evidence="1">
    <location>
        <begin position="138"/>
        <end position="173"/>
    </location>
</feature>
<gene>
    <name evidence="3" type="ORF">QQF64_020384</name>
</gene>